<dbReference type="OrthoDB" id="8707547at2759"/>
<dbReference type="Proteomes" id="UP000006906">
    <property type="component" value="Chromosome 10"/>
</dbReference>
<feature type="compositionally biased region" description="Polar residues" evidence="5">
    <location>
        <begin position="382"/>
        <end position="399"/>
    </location>
</feature>
<comment type="subcellular location">
    <subcellularLocation>
        <location evidence="1">Cytoplasm</location>
    </subcellularLocation>
</comment>
<evidence type="ECO:0000256" key="5">
    <source>
        <dbReference type="SAM" id="MobiDB-lite"/>
    </source>
</evidence>
<dbReference type="ExpressionAtlas" id="A0A2K3D911">
    <property type="expression patterns" value="baseline"/>
</dbReference>
<evidence type="ECO:0000313" key="6">
    <source>
        <dbReference type="EMBL" id="PNW77020.1"/>
    </source>
</evidence>
<protein>
    <submittedName>
        <fullName evidence="6">Uncharacterized protein</fullName>
    </submittedName>
</protein>
<feature type="compositionally biased region" description="Basic and acidic residues" evidence="5">
    <location>
        <begin position="43"/>
        <end position="54"/>
    </location>
</feature>
<organism evidence="6 7">
    <name type="scientific">Chlamydomonas reinhardtii</name>
    <name type="common">Chlamydomonas smithii</name>
    <dbReference type="NCBI Taxonomy" id="3055"/>
    <lineage>
        <taxon>Eukaryota</taxon>
        <taxon>Viridiplantae</taxon>
        <taxon>Chlorophyta</taxon>
        <taxon>core chlorophytes</taxon>
        <taxon>Chlorophyceae</taxon>
        <taxon>CS clade</taxon>
        <taxon>Chlamydomonadales</taxon>
        <taxon>Chlamydomonadaceae</taxon>
        <taxon>Chlamydomonas</taxon>
    </lineage>
</organism>
<dbReference type="InterPro" id="IPR019376">
    <property type="entry name" value="Myeloid_leukemia_factor"/>
</dbReference>
<feature type="compositionally biased region" description="Basic and acidic residues" evidence="5">
    <location>
        <begin position="179"/>
        <end position="193"/>
    </location>
</feature>
<dbReference type="Gramene" id="PNW77020">
    <property type="protein sequence ID" value="PNW77020"/>
    <property type="gene ID" value="CHLRE_10g419000v5"/>
</dbReference>
<gene>
    <name evidence="6" type="ORF">CHLRE_10g419000v5</name>
</gene>
<reference evidence="6 7" key="1">
    <citation type="journal article" date="2007" name="Science">
        <title>The Chlamydomonas genome reveals the evolution of key animal and plant functions.</title>
        <authorList>
            <person name="Merchant S.S."/>
            <person name="Prochnik S.E."/>
            <person name="Vallon O."/>
            <person name="Harris E.H."/>
            <person name="Karpowicz S.J."/>
            <person name="Witman G.B."/>
            <person name="Terry A."/>
            <person name="Salamov A."/>
            <person name="Fritz-Laylin L.K."/>
            <person name="Marechal-Drouard L."/>
            <person name="Marshall W.F."/>
            <person name="Qu L.H."/>
            <person name="Nelson D.R."/>
            <person name="Sanderfoot A.A."/>
            <person name="Spalding M.H."/>
            <person name="Kapitonov V.V."/>
            <person name="Ren Q."/>
            <person name="Ferris P."/>
            <person name="Lindquist E."/>
            <person name="Shapiro H."/>
            <person name="Lucas S.M."/>
            <person name="Grimwood J."/>
            <person name="Schmutz J."/>
            <person name="Cardol P."/>
            <person name="Cerutti H."/>
            <person name="Chanfreau G."/>
            <person name="Chen C.L."/>
            <person name="Cognat V."/>
            <person name="Croft M.T."/>
            <person name="Dent R."/>
            <person name="Dutcher S."/>
            <person name="Fernandez E."/>
            <person name="Fukuzawa H."/>
            <person name="Gonzalez-Ballester D."/>
            <person name="Gonzalez-Halphen D."/>
            <person name="Hallmann A."/>
            <person name="Hanikenne M."/>
            <person name="Hippler M."/>
            <person name="Inwood W."/>
            <person name="Jabbari K."/>
            <person name="Kalanon M."/>
            <person name="Kuras R."/>
            <person name="Lefebvre P.A."/>
            <person name="Lemaire S.D."/>
            <person name="Lobanov A.V."/>
            <person name="Lohr M."/>
            <person name="Manuell A."/>
            <person name="Meier I."/>
            <person name="Mets L."/>
            <person name="Mittag M."/>
            <person name="Mittelmeier T."/>
            <person name="Moroney J.V."/>
            <person name="Moseley J."/>
            <person name="Napoli C."/>
            <person name="Nedelcu A.M."/>
            <person name="Niyogi K."/>
            <person name="Novoselov S.V."/>
            <person name="Paulsen I.T."/>
            <person name="Pazour G."/>
            <person name="Purton S."/>
            <person name="Ral J.P."/>
            <person name="Riano-Pachon D.M."/>
            <person name="Riekhof W."/>
            <person name="Rymarquis L."/>
            <person name="Schroda M."/>
            <person name="Stern D."/>
            <person name="Umen J."/>
            <person name="Willows R."/>
            <person name="Wilson N."/>
            <person name="Zimmer S.L."/>
            <person name="Allmer J."/>
            <person name="Balk J."/>
            <person name="Bisova K."/>
            <person name="Chen C.J."/>
            <person name="Elias M."/>
            <person name="Gendler K."/>
            <person name="Hauser C."/>
            <person name="Lamb M.R."/>
            <person name="Ledford H."/>
            <person name="Long J.C."/>
            <person name="Minagawa J."/>
            <person name="Page M.D."/>
            <person name="Pan J."/>
            <person name="Pootakham W."/>
            <person name="Roje S."/>
            <person name="Rose A."/>
            <person name="Stahlberg E."/>
            <person name="Terauchi A.M."/>
            <person name="Yang P."/>
            <person name="Ball S."/>
            <person name="Bowler C."/>
            <person name="Dieckmann C.L."/>
            <person name="Gladyshev V.N."/>
            <person name="Green P."/>
            <person name="Jorgensen R."/>
            <person name="Mayfield S."/>
            <person name="Mueller-Roeber B."/>
            <person name="Rajamani S."/>
            <person name="Sayre R.T."/>
            <person name="Brokstein P."/>
            <person name="Dubchak I."/>
            <person name="Goodstein D."/>
            <person name="Hornick L."/>
            <person name="Huang Y.W."/>
            <person name="Jhaveri J."/>
            <person name="Luo Y."/>
            <person name="Martinez D."/>
            <person name="Ngau W.C."/>
            <person name="Otillar B."/>
            <person name="Poliakov A."/>
            <person name="Porter A."/>
            <person name="Szajkowski L."/>
            <person name="Werner G."/>
            <person name="Zhou K."/>
            <person name="Grigoriev I.V."/>
            <person name="Rokhsar D.S."/>
            <person name="Grossman A.R."/>
        </authorList>
    </citation>
    <scope>NUCLEOTIDE SEQUENCE [LARGE SCALE GENOMIC DNA]</scope>
    <source>
        <strain evidence="7">CC-503</strain>
    </source>
</reference>
<evidence type="ECO:0000256" key="1">
    <source>
        <dbReference type="ARBA" id="ARBA00004496"/>
    </source>
</evidence>
<comment type="similarity">
    <text evidence="2">Belongs to the MLF family.</text>
</comment>
<dbReference type="GO" id="GO:0005737">
    <property type="term" value="C:cytoplasm"/>
    <property type="evidence" value="ECO:0007669"/>
    <property type="project" value="UniProtKB-SubCell"/>
</dbReference>
<feature type="compositionally biased region" description="Low complexity" evidence="5">
    <location>
        <begin position="366"/>
        <end position="379"/>
    </location>
</feature>
<dbReference type="RefSeq" id="XP_042919827.1">
    <property type="nucleotide sequence ID" value="XM_043066430.1"/>
</dbReference>
<dbReference type="EMBL" id="CM008971">
    <property type="protein sequence ID" value="PNW77020.1"/>
    <property type="molecule type" value="Genomic_DNA"/>
</dbReference>
<keyword evidence="3" id="KW-0963">Cytoplasm</keyword>
<dbReference type="GeneID" id="5728314"/>
<dbReference type="AlphaFoldDB" id="A0A2K3D911"/>
<evidence type="ECO:0000256" key="4">
    <source>
        <dbReference type="ARBA" id="ARBA00022553"/>
    </source>
</evidence>
<dbReference type="PANTHER" id="PTHR13105">
    <property type="entry name" value="MYELOID LEUKEMIA FACTOR"/>
    <property type="match status" value="1"/>
</dbReference>
<dbReference type="InParanoid" id="A0A2K3D911"/>
<name>A0A2K3D911_CHLRE</name>
<evidence type="ECO:0000256" key="3">
    <source>
        <dbReference type="ARBA" id="ARBA00022490"/>
    </source>
</evidence>
<sequence>MNRMMGAMLGADPFFHGCGGGVAAPVYQGQPRSRQPVIEEVDGEHSGRATHDDPIVEEPDDDGPQPAGRAAQRQRRHSPERRNPPAPQVAMPMDPFSSLFGALAGGIGAATAAAANGGAGNGSSFMFSSSSFSSLGPSGVMYQASSTTRMGPGGVRETQAVVRDGRSGTEEVTISRGLGDGRARTLTRRRDATGQEQQLEDLRGLAEHEADHFDDQWRAAAERALPGGGAVGAAVSRIGPARAGSGGAGAQRMLALPAAGPSYTGTAPLPVYARQQSANTATPSTAGAAVYGAGVGGSGGSRSARHTAPHGVAPAMSTQTTAAAAYTHAQPQVPAAQPRYGETTAYNSAPQYQQQQYQQQYQQAYAVPAPAQQQPQYPYGNAASTYAPSSTGGSSRYRY</sequence>
<keyword evidence="4" id="KW-0597">Phosphoprotein</keyword>
<evidence type="ECO:0000256" key="2">
    <source>
        <dbReference type="ARBA" id="ARBA00008332"/>
    </source>
</evidence>
<dbReference type="KEGG" id="cre:CHLRE_10g419000v5"/>
<feature type="region of interest" description="Disordered" evidence="5">
    <location>
        <begin position="366"/>
        <end position="399"/>
    </location>
</feature>
<keyword evidence="7" id="KW-1185">Reference proteome</keyword>
<evidence type="ECO:0000313" key="7">
    <source>
        <dbReference type="Proteomes" id="UP000006906"/>
    </source>
</evidence>
<dbReference type="Pfam" id="PF10248">
    <property type="entry name" value="Mlf1IP"/>
    <property type="match status" value="1"/>
</dbReference>
<proteinExistence type="inferred from homology"/>
<accession>A0A2K3D911</accession>
<feature type="region of interest" description="Disordered" evidence="5">
    <location>
        <begin position="20"/>
        <end position="93"/>
    </location>
</feature>
<feature type="region of interest" description="Disordered" evidence="5">
    <location>
        <begin position="143"/>
        <end position="198"/>
    </location>
</feature>